<gene>
    <name evidence="2" type="ORF">NDU88_001250</name>
</gene>
<proteinExistence type="predicted"/>
<accession>A0AAV7U5U6</accession>
<dbReference type="EMBL" id="JANPWB010000005">
    <property type="protein sequence ID" value="KAJ1184444.1"/>
    <property type="molecule type" value="Genomic_DNA"/>
</dbReference>
<dbReference type="Proteomes" id="UP001066276">
    <property type="component" value="Chromosome 3_1"/>
</dbReference>
<reference evidence="2" key="1">
    <citation type="journal article" date="2022" name="bioRxiv">
        <title>Sequencing and chromosome-scale assembly of the giantPleurodeles waltlgenome.</title>
        <authorList>
            <person name="Brown T."/>
            <person name="Elewa A."/>
            <person name="Iarovenko S."/>
            <person name="Subramanian E."/>
            <person name="Araus A.J."/>
            <person name="Petzold A."/>
            <person name="Susuki M."/>
            <person name="Suzuki K.-i.T."/>
            <person name="Hayashi T."/>
            <person name="Toyoda A."/>
            <person name="Oliveira C."/>
            <person name="Osipova E."/>
            <person name="Leigh N.D."/>
            <person name="Simon A."/>
            <person name="Yun M.H."/>
        </authorList>
    </citation>
    <scope>NUCLEOTIDE SEQUENCE</scope>
    <source>
        <strain evidence="2">20211129_DDA</strain>
        <tissue evidence="2">Liver</tissue>
    </source>
</reference>
<comment type="caution">
    <text evidence="2">The sequence shown here is derived from an EMBL/GenBank/DDBJ whole genome shotgun (WGS) entry which is preliminary data.</text>
</comment>
<organism evidence="2 3">
    <name type="scientific">Pleurodeles waltl</name>
    <name type="common">Iberian ribbed newt</name>
    <dbReference type="NCBI Taxonomy" id="8319"/>
    <lineage>
        <taxon>Eukaryota</taxon>
        <taxon>Metazoa</taxon>
        <taxon>Chordata</taxon>
        <taxon>Craniata</taxon>
        <taxon>Vertebrata</taxon>
        <taxon>Euteleostomi</taxon>
        <taxon>Amphibia</taxon>
        <taxon>Batrachia</taxon>
        <taxon>Caudata</taxon>
        <taxon>Salamandroidea</taxon>
        <taxon>Salamandridae</taxon>
        <taxon>Pleurodelinae</taxon>
        <taxon>Pleurodeles</taxon>
    </lineage>
</organism>
<evidence type="ECO:0000313" key="3">
    <source>
        <dbReference type="Proteomes" id="UP001066276"/>
    </source>
</evidence>
<sequence>MPLVHCKQAEDVQQNKVNSELLFPGAAGETPAATSESAAGDGAKEHRPWQCQSFWRFIVERGNDKAPRLFLWRDLFPEGTRLLYAEHYNKCRPLLLTDERQGVYEQSSAGLHQSSNAFKGTENNYFHRVDGGLWGI</sequence>
<evidence type="ECO:0000313" key="2">
    <source>
        <dbReference type="EMBL" id="KAJ1184444.1"/>
    </source>
</evidence>
<feature type="region of interest" description="Disordered" evidence="1">
    <location>
        <begin position="26"/>
        <end position="46"/>
    </location>
</feature>
<dbReference type="AlphaFoldDB" id="A0AAV7U5U6"/>
<name>A0AAV7U5U6_PLEWA</name>
<protein>
    <submittedName>
        <fullName evidence="2">Uncharacterized protein</fullName>
    </submittedName>
</protein>
<keyword evidence="3" id="KW-1185">Reference proteome</keyword>
<evidence type="ECO:0000256" key="1">
    <source>
        <dbReference type="SAM" id="MobiDB-lite"/>
    </source>
</evidence>